<dbReference type="OrthoDB" id="97893at2"/>
<name>A0A2Z5G0S6_9BACT</name>
<keyword evidence="10" id="KW-1185">Reference proteome</keyword>
<evidence type="ECO:0000256" key="7">
    <source>
        <dbReference type="SAM" id="SignalP"/>
    </source>
</evidence>
<dbReference type="InterPro" id="IPR057601">
    <property type="entry name" value="Oar-like_b-barrel"/>
</dbReference>
<keyword evidence="3" id="KW-1134">Transmembrane beta strand</keyword>
<proteinExistence type="predicted"/>
<keyword evidence="2" id="KW-0813">Transport</keyword>
<dbReference type="EMBL" id="CP030840">
    <property type="protein sequence ID" value="AXC12649.1"/>
    <property type="molecule type" value="Genomic_DNA"/>
</dbReference>
<dbReference type="Proteomes" id="UP000253606">
    <property type="component" value="Chromosome"/>
</dbReference>
<evidence type="ECO:0000256" key="1">
    <source>
        <dbReference type="ARBA" id="ARBA00004571"/>
    </source>
</evidence>
<evidence type="ECO:0000256" key="4">
    <source>
        <dbReference type="ARBA" id="ARBA00022692"/>
    </source>
</evidence>
<feature type="domain" description="TonB-dependent transporter Oar-like beta-barrel" evidence="8">
    <location>
        <begin position="246"/>
        <end position="1101"/>
    </location>
</feature>
<dbReference type="SUPFAM" id="SSF49464">
    <property type="entry name" value="Carboxypeptidase regulatory domain-like"/>
    <property type="match status" value="1"/>
</dbReference>
<dbReference type="Gene3D" id="2.60.40.1120">
    <property type="entry name" value="Carboxypeptidase-like, regulatory domain"/>
    <property type="match status" value="1"/>
</dbReference>
<keyword evidence="6" id="KW-0998">Cell outer membrane</keyword>
<dbReference type="Gene3D" id="2.40.170.20">
    <property type="entry name" value="TonB-dependent receptor, beta-barrel domain"/>
    <property type="match status" value="1"/>
</dbReference>
<dbReference type="AlphaFoldDB" id="A0A2Z5G0S6"/>
<gene>
    <name evidence="9" type="ORF">ACPOL_3360</name>
</gene>
<dbReference type="GO" id="GO:0009279">
    <property type="term" value="C:cell outer membrane"/>
    <property type="evidence" value="ECO:0007669"/>
    <property type="project" value="UniProtKB-SubCell"/>
</dbReference>
<evidence type="ECO:0000256" key="2">
    <source>
        <dbReference type="ARBA" id="ARBA00022448"/>
    </source>
</evidence>
<dbReference type="PANTHER" id="PTHR30069:SF46">
    <property type="entry name" value="OAR PROTEIN"/>
    <property type="match status" value="1"/>
</dbReference>
<dbReference type="RefSeq" id="WP_114207802.1">
    <property type="nucleotide sequence ID" value="NZ_CP030840.1"/>
</dbReference>
<protein>
    <submittedName>
        <fullName evidence="9">Oar protein</fullName>
    </submittedName>
</protein>
<dbReference type="InterPro" id="IPR036942">
    <property type="entry name" value="Beta-barrel_TonB_sf"/>
</dbReference>
<dbReference type="KEGG" id="abas:ACPOL_3360"/>
<dbReference type="GO" id="GO:0044718">
    <property type="term" value="P:siderophore transmembrane transport"/>
    <property type="evidence" value="ECO:0007669"/>
    <property type="project" value="TreeGrafter"/>
</dbReference>
<dbReference type="GO" id="GO:0015344">
    <property type="term" value="F:siderophore uptake transmembrane transporter activity"/>
    <property type="evidence" value="ECO:0007669"/>
    <property type="project" value="TreeGrafter"/>
</dbReference>
<evidence type="ECO:0000256" key="5">
    <source>
        <dbReference type="ARBA" id="ARBA00023136"/>
    </source>
</evidence>
<comment type="subcellular location">
    <subcellularLocation>
        <location evidence="1">Cell outer membrane</location>
        <topology evidence="1">Multi-pass membrane protein</topology>
    </subcellularLocation>
</comment>
<keyword evidence="5" id="KW-0472">Membrane</keyword>
<dbReference type="SUPFAM" id="SSF56935">
    <property type="entry name" value="Porins"/>
    <property type="match status" value="1"/>
</dbReference>
<dbReference type="InterPro" id="IPR008969">
    <property type="entry name" value="CarboxyPept-like_regulatory"/>
</dbReference>
<evidence type="ECO:0000313" key="9">
    <source>
        <dbReference type="EMBL" id="AXC12649.1"/>
    </source>
</evidence>
<dbReference type="Pfam" id="PF13620">
    <property type="entry name" value="CarboxypepD_reg"/>
    <property type="match status" value="1"/>
</dbReference>
<evidence type="ECO:0000313" key="10">
    <source>
        <dbReference type="Proteomes" id="UP000253606"/>
    </source>
</evidence>
<evidence type="ECO:0000256" key="6">
    <source>
        <dbReference type="ARBA" id="ARBA00023237"/>
    </source>
</evidence>
<evidence type="ECO:0000256" key="3">
    <source>
        <dbReference type="ARBA" id="ARBA00022452"/>
    </source>
</evidence>
<accession>A0A2Z5G0S6</accession>
<organism evidence="9 10">
    <name type="scientific">Acidisarcina polymorpha</name>
    <dbReference type="NCBI Taxonomy" id="2211140"/>
    <lineage>
        <taxon>Bacteria</taxon>
        <taxon>Pseudomonadati</taxon>
        <taxon>Acidobacteriota</taxon>
        <taxon>Terriglobia</taxon>
        <taxon>Terriglobales</taxon>
        <taxon>Acidobacteriaceae</taxon>
        <taxon>Acidisarcina</taxon>
    </lineage>
</organism>
<feature type="signal peptide" evidence="7">
    <location>
        <begin position="1"/>
        <end position="22"/>
    </location>
</feature>
<dbReference type="PANTHER" id="PTHR30069">
    <property type="entry name" value="TONB-DEPENDENT OUTER MEMBRANE RECEPTOR"/>
    <property type="match status" value="1"/>
</dbReference>
<dbReference type="Pfam" id="PF25183">
    <property type="entry name" value="OMP_b-brl_4"/>
    <property type="match status" value="1"/>
</dbReference>
<keyword evidence="7" id="KW-0732">Signal</keyword>
<feature type="chain" id="PRO_5016380363" evidence="7">
    <location>
        <begin position="23"/>
        <end position="1108"/>
    </location>
</feature>
<keyword evidence="4" id="KW-0812">Transmembrane</keyword>
<sequence>MKKAALFLVAFCCLETAVSGWAQVDTGSFAGTVKDSTGAVLPQATVTATNSDTGIATVTKTDAGGSYVVTPLEIGRYSLSIESAGFQTQVRNNIVLNVQQNVRLDFTLRVGSQGETAIVTGAPPLLETETVSLGDVITGQQVEQLPLNGRRYTDLATLTAGVAKITEGPVNGGSTPTNGNAGGDFSVNGTRGDQNNFVLDGVDNNSNDNGDLSFVSSVDAIAEFKIQTSNYSAEFGRSGGAVINATTKSGTNQIHGSAWEFLRNDVLDARGYFESPDDQKAPYRQNQFGGTIGGPILKNKAFYFLDYEGTRIGSADTDFATVPTAAEAKGDFSDILGPQTGVDPLGRPVYTNEIYNPATTRTVNGQTVRDGFGFDPATGLPIPGQANVINEGINSIGSNYAALYPTPNLPGFANNYRVNAPGYNNGDQMDARVDESLTSKIQLFERYSYGTQQRFQAPVFEGIADGGGYNTGNRPTDINGAVLGYTHLLTSDLVNALRVGYNRLHYVSNSPSYGQHYPPVNLQIPGVPDDPQVNGLTWFSIDGYNGLGEPLYTPTKSTSQDIQIDDTLNWVHGNHQIRVGPQIHWDQFNLLQIGQPRGNMEYSGQFTAADPVNQQGSGNAVADTLLGLPVSSKISTVSYYGNRQHSYGAFFEDIFKAAPSLTMDLGLRYDYATPSYEAHNRQSNFDYTKGIIIPAGTPGYPSKLANTAKDNFAPRFGFTYKPLPDRPLVVRVGFGRFFVFQEIRTGDPLQINYNLPFFYEPTFISDGLTPALTLATGFPALNADEAVNAGVTSQDFNPRTAVYDEWNMNVEYQLPGDILISPAYVGTKGTHLQVLVDRNQIPTPQTIFDQSLRPYPNFGPFASIENRGNSTYHSFQLKVEKRSNNGLYFISAYTFSKSINDQPEICCNAPWPQNSYNLPAEKGVSDFDNRHRWVTSVDYALPVGKGQRFLNNGKMLDEAFGGWHVGGIITFRSGFAFSPEMSYDPTNTGSQGLLRTDRIGDGHLAHRGPSLWFNPNDFPVPTCNCFGNAGKNILEGPGESSLDLSARKFFPITERVSFEFRAEFFNAFNHAVFSQPDPFITDGPGQTGVITSTVLPQRQIQFAGKLQF</sequence>
<dbReference type="InterPro" id="IPR039426">
    <property type="entry name" value="TonB-dep_rcpt-like"/>
</dbReference>
<reference evidence="9 10" key="1">
    <citation type="journal article" date="2018" name="Front. Microbiol.">
        <title>Hydrolytic Capabilities as a Key to Environmental Success: Chitinolytic and Cellulolytic Acidobacteria From Acidic Sub-arctic Soils and Boreal Peatlands.</title>
        <authorList>
            <person name="Belova S.E."/>
            <person name="Ravin N.V."/>
            <person name="Pankratov T.A."/>
            <person name="Rakitin A.L."/>
            <person name="Ivanova A.A."/>
            <person name="Beletsky A.V."/>
            <person name="Mardanov A.V."/>
            <person name="Sinninghe Damste J.S."/>
            <person name="Dedysh S.N."/>
        </authorList>
    </citation>
    <scope>NUCLEOTIDE SEQUENCE [LARGE SCALE GENOMIC DNA]</scope>
    <source>
        <strain evidence="9 10">SBC82</strain>
    </source>
</reference>
<evidence type="ECO:0000259" key="8">
    <source>
        <dbReference type="Pfam" id="PF25183"/>
    </source>
</evidence>